<organism evidence="2">
    <name type="scientific">hydrothermal vent metagenome</name>
    <dbReference type="NCBI Taxonomy" id="652676"/>
    <lineage>
        <taxon>unclassified sequences</taxon>
        <taxon>metagenomes</taxon>
        <taxon>ecological metagenomes</taxon>
    </lineage>
</organism>
<reference evidence="2" key="1">
    <citation type="submission" date="2018-06" db="EMBL/GenBank/DDBJ databases">
        <authorList>
            <person name="Zhirakovskaya E."/>
        </authorList>
    </citation>
    <scope>NUCLEOTIDE SEQUENCE</scope>
</reference>
<dbReference type="EMBL" id="UOGA01000242">
    <property type="protein sequence ID" value="VAX23295.1"/>
    <property type="molecule type" value="Genomic_DNA"/>
</dbReference>
<evidence type="ECO:0000313" key="1">
    <source>
        <dbReference type="EMBL" id="VAX23295.1"/>
    </source>
</evidence>
<accession>A0A3B1DBB3</accession>
<evidence type="ECO:0008006" key="3">
    <source>
        <dbReference type="Google" id="ProtNLM"/>
    </source>
</evidence>
<proteinExistence type="predicted"/>
<sequence length="41" mass="4778">MRGDDDKQDFIFSYISPEKRVPADHPLRPVKEFADDILKGM</sequence>
<gene>
    <name evidence="2" type="ORF">MNBD_NITROSPINAE04-1437</name>
    <name evidence="1" type="ORF">MNBD_NITROSPINAE04-241</name>
</gene>
<dbReference type="AlphaFoldDB" id="A0A3B1DBB3"/>
<dbReference type="EMBL" id="UOGA01000319">
    <property type="protein sequence ID" value="VAX25957.1"/>
    <property type="molecule type" value="Genomic_DNA"/>
</dbReference>
<evidence type="ECO:0000313" key="2">
    <source>
        <dbReference type="EMBL" id="VAX25957.1"/>
    </source>
</evidence>
<protein>
    <recommendedName>
        <fullName evidence="3">Mobile element protein</fullName>
    </recommendedName>
</protein>
<name>A0A3B1DBB3_9ZZZZ</name>